<proteinExistence type="predicted"/>
<name>A0A915KKE4_ROMCU</name>
<accession>A0A915KKE4</accession>
<dbReference type="Proteomes" id="UP000887565">
    <property type="component" value="Unplaced"/>
</dbReference>
<evidence type="ECO:0000313" key="2">
    <source>
        <dbReference type="WBParaSite" id="nRc.2.0.1.t38487-RA"/>
    </source>
</evidence>
<organism evidence="1 2">
    <name type="scientific">Romanomermis culicivorax</name>
    <name type="common">Nematode worm</name>
    <dbReference type="NCBI Taxonomy" id="13658"/>
    <lineage>
        <taxon>Eukaryota</taxon>
        <taxon>Metazoa</taxon>
        <taxon>Ecdysozoa</taxon>
        <taxon>Nematoda</taxon>
        <taxon>Enoplea</taxon>
        <taxon>Dorylaimia</taxon>
        <taxon>Mermithida</taxon>
        <taxon>Mermithoidea</taxon>
        <taxon>Mermithidae</taxon>
        <taxon>Romanomermis</taxon>
    </lineage>
</organism>
<dbReference type="AlphaFoldDB" id="A0A915KKE4"/>
<sequence>MKSQQMPVVNETKDQRKLHILVSVTVIADGICDGIIVKQTFCHMSEGLASRVNNRFYRKFVDIGGIPILCPDTVDDVTLATYGYLIRNIFDHLRPDIRFAVRNLNIRISVAGKSQTFCDMPEIRFEELASGKTCWSDKIHGVTYNDVILVLEREGIYACGTDQPGRNNSKTGRVIMHEFSHAINKAVDWGFEDLKMMLDEAYFGALEAGLMDNLKISQRIETITRIWLFLLYICGSEAAYNKKCDLSIKHLCYLTGDLARTIDGQFYGKFVDIQGLLVLSSHQVSDLTLASYGYLMDIVVSHLSSDVRSSLVRRGFRFAIVGQSESFCDIPEIAVNYYIAPMKPCSRPGIQGVTFKTLIVVSEGRGLQACDGFHNSSKTGRVMIHELTHAINLVIDDELEYLKNSLDSAYLNALANNLMDDIKDKSRAHYFTWGFMTYINANECNPNSYVYRDRLCTKTDLRQYDVDLYQLIENVVQNLDWSYSCDDVCSQDQIYKYQCN</sequence>
<protein>
    <submittedName>
        <fullName evidence="2">Uncharacterized protein</fullName>
    </submittedName>
</protein>
<evidence type="ECO:0000313" key="1">
    <source>
        <dbReference type="Proteomes" id="UP000887565"/>
    </source>
</evidence>
<dbReference type="WBParaSite" id="nRc.2.0.1.t38487-RA">
    <property type="protein sequence ID" value="nRc.2.0.1.t38487-RA"/>
    <property type="gene ID" value="nRc.2.0.1.g38487"/>
</dbReference>
<reference evidence="2" key="1">
    <citation type="submission" date="2022-11" db="UniProtKB">
        <authorList>
            <consortium name="WormBaseParasite"/>
        </authorList>
    </citation>
    <scope>IDENTIFICATION</scope>
</reference>
<keyword evidence="1" id="KW-1185">Reference proteome</keyword>